<dbReference type="PROSITE" id="PS51754">
    <property type="entry name" value="OVATE"/>
    <property type="match status" value="1"/>
</dbReference>
<gene>
    <name evidence="9" type="ORF">POM88_040950</name>
</gene>
<comment type="caution">
    <text evidence="9">The sequence shown here is derived from an EMBL/GenBank/DDBJ whole genome shotgun (WGS) entry which is preliminary data.</text>
</comment>
<evidence type="ECO:0000256" key="3">
    <source>
        <dbReference type="ARBA" id="ARBA00023015"/>
    </source>
</evidence>
<dbReference type="InterPro" id="IPR006458">
    <property type="entry name" value="Ovate_C"/>
</dbReference>
<sequence>MTNKMKLRITNIFRSPLCSRRSKTLSDVTQHPFFYPQNNQHHHHHLFQLFSPKKPPPFQPFPSICRPKIPQTQHTHLIPRTKLAGDTPIFSFPATTKHTPKPRQRKTRKKRNNSHLKNKKFEDFLDSVSGNYSNYWFTTSDDENEEAKDDDRTTLFSSKSLSSSGSSEELDKAGFKDSFAVVKRSSDPYNDFRTSMVEMIVERQLFGAKDLEHLLQCFLALNSTCHHLVIVEVFTEIWETLFSDWQ</sequence>
<keyword evidence="3 6" id="KW-0805">Transcription regulation</keyword>
<feature type="region of interest" description="Disordered" evidence="7">
    <location>
        <begin position="89"/>
        <end position="116"/>
    </location>
</feature>
<dbReference type="Proteomes" id="UP001237642">
    <property type="component" value="Unassembled WGS sequence"/>
</dbReference>
<organism evidence="9 10">
    <name type="scientific">Heracleum sosnowskyi</name>
    <dbReference type="NCBI Taxonomy" id="360622"/>
    <lineage>
        <taxon>Eukaryota</taxon>
        <taxon>Viridiplantae</taxon>
        <taxon>Streptophyta</taxon>
        <taxon>Embryophyta</taxon>
        <taxon>Tracheophyta</taxon>
        <taxon>Spermatophyta</taxon>
        <taxon>Magnoliopsida</taxon>
        <taxon>eudicotyledons</taxon>
        <taxon>Gunneridae</taxon>
        <taxon>Pentapetalae</taxon>
        <taxon>asterids</taxon>
        <taxon>campanulids</taxon>
        <taxon>Apiales</taxon>
        <taxon>Apiaceae</taxon>
        <taxon>Apioideae</taxon>
        <taxon>apioid superclade</taxon>
        <taxon>Tordylieae</taxon>
        <taxon>Tordyliinae</taxon>
        <taxon>Heracleum</taxon>
    </lineage>
</organism>
<evidence type="ECO:0000256" key="2">
    <source>
        <dbReference type="ARBA" id="ARBA00022491"/>
    </source>
</evidence>
<feature type="compositionally biased region" description="Low complexity" evidence="7">
    <location>
        <begin position="157"/>
        <end position="167"/>
    </location>
</feature>
<proteinExistence type="predicted"/>
<keyword evidence="10" id="KW-1185">Reference proteome</keyword>
<dbReference type="GO" id="GO:0005634">
    <property type="term" value="C:nucleus"/>
    <property type="evidence" value="ECO:0007669"/>
    <property type="project" value="UniProtKB-SubCell"/>
</dbReference>
<feature type="region of interest" description="Disordered" evidence="7">
    <location>
        <begin position="143"/>
        <end position="170"/>
    </location>
</feature>
<dbReference type="PANTHER" id="PTHR33057:SF17">
    <property type="entry name" value="TRANSCRIPTION REPRESSOR OFP8"/>
    <property type="match status" value="1"/>
</dbReference>
<reference evidence="9" key="1">
    <citation type="submission" date="2023-02" db="EMBL/GenBank/DDBJ databases">
        <title>Genome of toxic invasive species Heracleum sosnowskyi carries increased number of genes despite the absence of recent whole-genome duplications.</title>
        <authorList>
            <person name="Schelkunov M."/>
            <person name="Shtratnikova V."/>
            <person name="Makarenko M."/>
            <person name="Klepikova A."/>
            <person name="Omelchenko D."/>
            <person name="Novikova G."/>
            <person name="Obukhova E."/>
            <person name="Bogdanov V."/>
            <person name="Penin A."/>
            <person name="Logacheva M."/>
        </authorList>
    </citation>
    <scope>NUCLEOTIDE SEQUENCE</scope>
    <source>
        <strain evidence="9">Hsosn_3</strain>
        <tissue evidence="9">Leaf</tissue>
    </source>
</reference>
<evidence type="ECO:0000256" key="4">
    <source>
        <dbReference type="ARBA" id="ARBA00023163"/>
    </source>
</evidence>
<reference evidence="9" key="2">
    <citation type="submission" date="2023-05" db="EMBL/GenBank/DDBJ databases">
        <authorList>
            <person name="Schelkunov M.I."/>
        </authorList>
    </citation>
    <scope>NUCLEOTIDE SEQUENCE</scope>
    <source>
        <strain evidence="9">Hsosn_3</strain>
        <tissue evidence="9">Leaf</tissue>
    </source>
</reference>
<name>A0AAD8MA86_9APIA</name>
<comment type="function">
    <text evidence="6">Transcriptional repressor that regulates multiple aspects of plant growth and development.</text>
</comment>
<keyword evidence="4 6" id="KW-0804">Transcription</keyword>
<dbReference type="NCBIfam" id="TIGR01568">
    <property type="entry name" value="A_thal_3678"/>
    <property type="match status" value="1"/>
</dbReference>
<dbReference type="Pfam" id="PF04844">
    <property type="entry name" value="Ovate"/>
    <property type="match status" value="1"/>
</dbReference>
<evidence type="ECO:0000259" key="8">
    <source>
        <dbReference type="PROSITE" id="PS51754"/>
    </source>
</evidence>
<keyword evidence="2 6" id="KW-0678">Repressor</keyword>
<protein>
    <recommendedName>
        <fullName evidence="6">Transcription repressor</fullName>
    </recommendedName>
    <alternativeName>
        <fullName evidence="6">Ovate family protein</fullName>
    </alternativeName>
</protein>
<evidence type="ECO:0000256" key="6">
    <source>
        <dbReference type="RuleBase" id="RU367028"/>
    </source>
</evidence>
<evidence type="ECO:0000313" key="10">
    <source>
        <dbReference type="Proteomes" id="UP001237642"/>
    </source>
</evidence>
<feature type="domain" description="OVATE" evidence="8">
    <location>
        <begin position="181"/>
        <end position="240"/>
    </location>
</feature>
<feature type="compositionally biased region" description="Basic residues" evidence="7">
    <location>
        <begin position="98"/>
        <end position="116"/>
    </location>
</feature>
<evidence type="ECO:0000313" key="9">
    <source>
        <dbReference type="EMBL" id="KAK1365389.1"/>
    </source>
</evidence>
<dbReference type="EMBL" id="JAUIZM010000009">
    <property type="protein sequence ID" value="KAK1365389.1"/>
    <property type="molecule type" value="Genomic_DNA"/>
</dbReference>
<dbReference type="AlphaFoldDB" id="A0AAD8MA86"/>
<keyword evidence="5 6" id="KW-0539">Nucleus</keyword>
<dbReference type="InterPro" id="IPR038933">
    <property type="entry name" value="Ovate"/>
</dbReference>
<comment type="subcellular location">
    <subcellularLocation>
        <location evidence="1 6">Nucleus</location>
    </subcellularLocation>
</comment>
<dbReference type="PANTHER" id="PTHR33057">
    <property type="entry name" value="TRANSCRIPTION REPRESSOR OFP7-RELATED"/>
    <property type="match status" value="1"/>
</dbReference>
<accession>A0AAD8MA86</accession>
<dbReference type="GO" id="GO:0045892">
    <property type="term" value="P:negative regulation of DNA-templated transcription"/>
    <property type="evidence" value="ECO:0007669"/>
    <property type="project" value="UniProtKB-UniRule"/>
</dbReference>
<evidence type="ECO:0000256" key="5">
    <source>
        <dbReference type="ARBA" id="ARBA00023242"/>
    </source>
</evidence>
<evidence type="ECO:0000256" key="7">
    <source>
        <dbReference type="SAM" id="MobiDB-lite"/>
    </source>
</evidence>
<evidence type="ECO:0000256" key="1">
    <source>
        <dbReference type="ARBA" id="ARBA00004123"/>
    </source>
</evidence>